<reference evidence="3 4" key="1">
    <citation type="submission" date="2021-06" db="EMBL/GenBank/DDBJ databases">
        <title>Caerostris extrusa draft genome.</title>
        <authorList>
            <person name="Kono N."/>
            <person name="Arakawa K."/>
        </authorList>
    </citation>
    <scope>NUCLEOTIDE SEQUENCE [LARGE SCALE GENOMIC DNA]</scope>
</reference>
<name>A0AAV4W529_CAEEX</name>
<keyword evidence="4" id="KW-1185">Reference proteome</keyword>
<gene>
    <name evidence="2" type="ORF">CEXT_44581</name>
    <name evidence="3" type="ORF">CEXT_597371</name>
</gene>
<evidence type="ECO:0000313" key="3">
    <source>
        <dbReference type="EMBL" id="GIY76698.1"/>
    </source>
</evidence>
<evidence type="ECO:0000313" key="4">
    <source>
        <dbReference type="Proteomes" id="UP001054945"/>
    </source>
</evidence>
<comment type="caution">
    <text evidence="3">The sequence shown here is derived from an EMBL/GenBank/DDBJ whole genome shotgun (WGS) entry which is preliminary data.</text>
</comment>
<dbReference type="EMBL" id="BPLR01009454">
    <property type="protein sequence ID" value="GIY32090.1"/>
    <property type="molecule type" value="Genomic_DNA"/>
</dbReference>
<evidence type="ECO:0000256" key="1">
    <source>
        <dbReference type="SAM" id="MobiDB-lite"/>
    </source>
</evidence>
<feature type="region of interest" description="Disordered" evidence="1">
    <location>
        <begin position="1"/>
        <end position="50"/>
    </location>
</feature>
<dbReference type="EMBL" id="BPLR01015517">
    <property type="protein sequence ID" value="GIY76698.1"/>
    <property type="molecule type" value="Genomic_DNA"/>
</dbReference>
<protein>
    <submittedName>
        <fullName evidence="3">Uncharacterized protein</fullName>
    </submittedName>
</protein>
<dbReference type="Proteomes" id="UP001054945">
    <property type="component" value="Unassembled WGS sequence"/>
</dbReference>
<proteinExistence type="predicted"/>
<dbReference type="AlphaFoldDB" id="A0AAV4W529"/>
<sequence>MEMAMLSTRMEPINESEERRTQSSESHDENDSITEVRVVSTSPADENSQIEDTLKDEIDLMEEMKSDTSGSPKVFIKISTNLFYKLNLDINKEY</sequence>
<evidence type="ECO:0000313" key="2">
    <source>
        <dbReference type="EMBL" id="GIY32090.1"/>
    </source>
</evidence>
<feature type="compositionally biased region" description="Polar residues" evidence="1">
    <location>
        <begin position="39"/>
        <end position="50"/>
    </location>
</feature>
<organism evidence="3 4">
    <name type="scientific">Caerostris extrusa</name>
    <name type="common">Bark spider</name>
    <name type="synonym">Caerostris bankana</name>
    <dbReference type="NCBI Taxonomy" id="172846"/>
    <lineage>
        <taxon>Eukaryota</taxon>
        <taxon>Metazoa</taxon>
        <taxon>Ecdysozoa</taxon>
        <taxon>Arthropoda</taxon>
        <taxon>Chelicerata</taxon>
        <taxon>Arachnida</taxon>
        <taxon>Araneae</taxon>
        <taxon>Araneomorphae</taxon>
        <taxon>Entelegynae</taxon>
        <taxon>Araneoidea</taxon>
        <taxon>Araneidae</taxon>
        <taxon>Caerostris</taxon>
    </lineage>
</organism>
<feature type="compositionally biased region" description="Basic and acidic residues" evidence="1">
    <location>
        <begin position="16"/>
        <end position="30"/>
    </location>
</feature>
<accession>A0AAV4W529</accession>